<dbReference type="OMA" id="RAIVQMN"/>
<dbReference type="GO" id="GO:1990904">
    <property type="term" value="C:ribonucleoprotein complex"/>
    <property type="evidence" value="ECO:0000318"/>
    <property type="project" value="GO_Central"/>
</dbReference>
<dbReference type="GO" id="GO:0008266">
    <property type="term" value="F:poly(U) RNA binding"/>
    <property type="evidence" value="ECO:0000318"/>
    <property type="project" value="GO_Central"/>
</dbReference>
<dbReference type="GO" id="GO:0005634">
    <property type="term" value="C:nucleus"/>
    <property type="evidence" value="ECO:0000318"/>
    <property type="project" value="GO_Central"/>
</dbReference>
<sequence>MFNGDASTRTLYVGNLDPMVSEDLLMTLFGTLGQCKGCKLIREAGSELYAFIEFNTHTEAQMALMAMNKRNVLGKELKVNWATQPGGQIKQDTSKHFHIFVGDLTPDIEAPQLKEAFAPFGEISDAKIITDPQTGRSKGFGFVCFVRKEDAEMAITGMNGTWLGGRTIRTNWATGKGVMSTSMRPQQSHYKELNYNEVQNQSGPNNTTVYCGGITSETTDSMMKEAFQSYGEIVEVRVFKEKGYAFVRYSTKDAAVRAICGVHGTDINGSIVKCSWGKEQAELQQQIANSQQMKSASLAAATSQAGGFYPPPPVPGAYWGYPGYPTTQNAFMSPFGMQGYGGFPQASSTWSSQPSQQYAPGTNGTQQPSQQQQQPQGNPGQQQQQSSFSSGMSNLGGLGANAFGQTSQMNGQLYSGKL</sequence>
<dbReference type="OrthoDB" id="439808at2759"/>
<feature type="domain" description="RRM" evidence="4">
    <location>
        <begin position="9"/>
        <end position="84"/>
    </location>
</feature>
<feature type="compositionally biased region" description="Polar residues" evidence="3">
    <location>
        <begin position="345"/>
        <end position="359"/>
    </location>
</feature>
<dbReference type="InterPro" id="IPR050886">
    <property type="entry name" value="RNA-binding_reg"/>
</dbReference>
<proteinExistence type="predicted"/>
<dbReference type="STRING" id="6412.T1G9I0"/>
<dbReference type="EMBL" id="KB095959">
    <property type="protein sequence ID" value="ESO09499.1"/>
    <property type="molecule type" value="Genomic_DNA"/>
</dbReference>
<dbReference type="EMBL" id="AMQM01002978">
    <property type="status" value="NOT_ANNOTATED_CDS"/>
    <property type="molecule type" value="Genomic_DNA"/>
</dbReference>
<dbReference type="GO" id="GO:0008143">
    <property type="term" value="F:poly(A) binding"/>
    <property type="evidence" value="ECO:0000318"/>
    <property type="project" value="GO_Central"/>
</dbReference>
<dbReference type="Pfam" id="PF00076">
    <property type="entry name" value="RRM_1"/>
    <property type="match status" value="3"/>
</dbReference>
<dbReference type="CTD" id="20217727"/>
<dbReference type="EnsemblMetazoa" id="HelroT97603">
    <property type="protein sequence ID" value="HelroP97603"/>
    <property type="gene ID" value="HelroG97603"/>
</dbReference>
<dbReference type="InParanoid" id="T1G9I0"/>
<dbReference type="GO" id="GO:0005829">
    <property type="term" value="C:cytosol"/>
    <property type="evidence" value="ECO:0000318"/>
    <property type="project" value="GO_Central"/>
</dbReference>
<dbReference type="RefSeq" id="XP_009012592.1">
    <property type="nucleotide sequence ID" value="XM_009014344.1"/>
</dbReference>
<protein>
    <recommendedName>
        <fullName evidence="4">RRM domain-containing protein</fullName>
    </recommendedName>
</protein>
<dbReference type="InterPro" id="IPR000504">
    <property type="entry name" value="RRM_dom"/>
</dbReference>
<reference evidence="5 7" key="2">
    <citation type="journal article" date="2013" name="Nature">
        <title>Insights into bilaterian evolution from three spiralian genomes.</title>
        <authorList>
            <person name="Simakov O."/>
            <person name="Marletaz F."/>
            <person name="Cho S.J."/>
            <person name="Edsinger-Gonzales E."/>
            <person name="Havlak P."/>
            <person name="Hellsten U."/>
            <person name="Kuo D.H."/>
            <person name="Larsson T."/>
            <person name="Lv J."/>
            <person name="Arendt D."/>
            <person name="Savage R."/>
            <person name="Osoegawa K."/>
            <person name="de Jong P."/>
            <person name="Grimwood J."/>
            <person name="Chapman J.A."/>
            <person name="Shapiro H."/>
            <person name="Aerts A."/>
            <person name="Otillar R.P."/>
            <person name="Terry A.Y."/>
            <person name="Boore J.L."/>
            <person name="Grigoriev I.V."/>
            <person name="Lindberg D.R."/>
            <person name="Seaver E.C."/>
            <person name="Weisblat D.A."/>
            <person name="Putnam N.H."/>
            <person name="Rokhsar D.S."/>
        </authorList>
    </citation>
    <scope>NUCLEOTIDE SEQUENCE</scope>
</reference>
<evidence type="ECO:0000313" key="6">
    <source>
        <dbReference type="EnsemblMetazoa" id="HelroP97603"/>
    </source>
</evidence>
<dbReference type="FunCoup" id="T1G9I0">
    <property type="interactions" value="1589"/>
</dbReference>
<dbReference type="SMART" id="SM00360">
    <property type="entry name" value="RRM"/>
    <property type="match status" value="3"/>
</dbReference>
<keyword evidence="7" id="KW-1185">Reference proteome</keyword>
<dbReference type="SUPFAM" id="SSF54928">
    <property type="entry name" value="RNA-binding domain, RBD"/>
    <property type="match status" value="3"/>
</dbReference>
<keyword evidence="1 2" id="KW-0694">RNA-binding</keyword>
<organism evidence="6 7">
    <name type="scientific">Helobdella robusta</name>
    <name type="common">Californian leech</name>
    <dbReference type="NCBI Taxonomy" id="6412"/>
    <lineage>
        <taxon>Eukaryota</taxon>
        <taxon>Metazoa</taxon>
        <taxon>Spiralia</taxon>
        <taxon>Lophotrochozoa</taxon>
        <taxon>Annelida</taxon>
        <taxon>Clitellata</taxon>
        <taxon>Hirudinea</taxon>
        <taxon>Rhynchobdellida</taxon>
        <taxon>Glossiphoniidae</taxon>
        <taxon>Helobdella</taxon>
    </lineage>
</organism>
<reference evidence="6" key="3">
    <citation type="submission" date="2015-06" db="UniProtKB">
        <authorList>
            <consortium name="EnsemblMetazoa"/>
        </authorList>
    </citation>
    <scope>IDENTIFICATION</scope>
</reference>
<dbReference type="FunFam" id="3.30.70.330:FF:000045">
    <property type="entry name" value="Nucleolysin tiar isoform 1"/>
    <property type="match status" value="1"/>
</dbReference>
<dbReference type="CDD" id="cd12353">
    <property type="entry name" value="RRM2_TIA1_like"/>
    <property type="match status" value="1"/>
</dbReference>
<evidence type="ECO:0000313" key="7">
    <source>
        <dbReference type="Proteomes" id="UP000015101"/>
    </source>
</evidence>
<dbReference type="Proteomes" id="UP000015101">
    <property type="component" value="Unassembled WGS sequence"/>
</dbReference>
<accession>T1G9I0</accession>
<reference evidence="7" key="1">
    <citation type="submission" date="2012-12" db="EMBL/GenBank/DDBJ databases">
        <authorList>
            <person name="Hellsten U."/>
            <person name="Grimwood J."/>
            <person name="Chapman J.A."/>
            <person name="Shapiro H."/>
            <person name="Aerts A."/>
            <person name="Otillar R.P."/>
            <person name="Terry A.Y."/>
            <person name="Boore J.L."/>
            <person name="Simakov O."/>
            <person name="Marletaz F."/>
            <person name="Cho S.-J."/>
            <person name="Edsinger-Gonzales E."/>
            <person name="Havlak P."/>
            <person name="Kuo D.-H."/>
            <person name="Larsson T."/>
            <person name="Lv J."/>
            <person name="Arendt D."/>
            <person name="Savage R."/>
            <person name="Osoegawa K."/>
            <person name="de Jong P."/>
            <person name="Lindberg D.R."/>
            <person name="Seaver E.C."/>
            <person name="Weisblat D.A."/>
            <person name="Putnam N.H."/>
            <person name="Grigoriev I.V."/>
            <person name="Rokhsar D.S."/>
        </authorList>
    </citation>
    <scope>NUCLEOTIDE SEQUENCE</scope>
</reference>
<dbReference type="CDD" id="cd12354">
    <property type="entry name" value="RRM3_TIA1_like"/>
    <property type="match status" value="1"/>
</dbReference>
<feature type="compositionally biased region" description="Low complexity" evidence="3">
    <location>
        <begin position="360"/>
        <end position="386"/>
    </location>
</feature>
<feature type="region of interest" description="Disordered" evidence="3">
    <location>
        <begin position="344"/>
        <end position="418"/>
    </location>
</feature>
<dbReference type="Gene3D" id="3.30.70.330">
    <property type="match status" value="3"/>
</dbReference>
<evidence type="ECO:0000256" key="1">
    <source>
        <dbReference type="ARBA" id="ARBA00022884"/>
    </source>
</evidence>
<dbReference type="eggNOG" id="KOG0148">
    <property type="taxonomic scope" value="Eukaryota"/>
</dbReference>
<dbReference type="GeneID" id="20217727"/>
<evidence type="ECO:0000256" key="3">
    <source>
        <dbReference type="SAM" id="MobiDB-lite"/>
    </source>
</evidence>
<evidence type="ECO:0000313" key="5">
    <source>
        <dbReference type="EMBL" id="ESO09499.1"/>
    </source>
</evidence>
<evidence type="ECO:0000256" key="2">
    <source>
        <dbReference type="PROSITE-ProRule" id="PRU00176"/>
    </source>
</evidence>
<gene>
    <name evidence="6" type="primary">20217727</name>
    <name evidence="5" type="ORF">HELRODRAFT_97603</name>
</gene>
<feature type="compositionally biased region" description="Polar residues" evidence="3">
    <location>
        <begin position="403"/>
        <end position="418"/>
    </location>
</feature>
<dbReference type="InterPro" id="IPR012677">
    <property type="entry name" value="Nucleotide-bd_a/b_plait_sf"/>
</dbReference>
<evidence type="ECO:0000259" key="4">
    <source>
        <dbReference type="PROSITE" id="PS50102"/>
    </source>
</evidence>
<dbReference type="GO" id="GO:0010494">
    <property type="term" value="C:cytoplasmic stress granule"/>
    <property type="evidence" value="ECO:0000318"/>
    <property type="project" value="GO_Central"/>
</dbReference>
<dbReference type="KEGG" id="hro:HELRODRAFT_97603"/>
<feature type="domain" description="RRM" evidence="4">
    <location>
        <begin position="207"/>
        <end position="279"/>
    </location>
</feature>
<dbReference type="GO" id="GO:0003730">
    <property type="term" value="F:mRNA 3'-UTR binding"/>
    <property type="evidence" value="ECO:0000318"/>
    <property type="project" value="GO_Central"/>
</dbReference>
<name>T1G9I0_HELRO</name>
<dbReference type="InterPro" id="IPR035979">
    <property type="entry name" value="RBD_domain_sf"/>
</dbReference>
<dbReference type="HOGENOM" id="CLU_025000_2_0_1"/>
<dbReference type="PANTHER" id="PTHR48024">
    <property type="entry name" value="GEO13361P1-RELATED"/>
    <property type="match status" value="1"/>
</dbReference>
<dbReference type="PROSITE" id="PS50102">
    <property type="entry name" value="RRM"/>
    <property type="match status" value="3"/>
</dbReference>
<dbReference type="AlphaFoldDB" id="T1G9I0"/>
<dbReference type="PANTHER" id="PTHR48024:SF56">
    <property type="entry name" value="HETEROGENEOUS NUCLEAR RIBONUCLEOPROTEIN A0"/>
    <property type="match status" value="1"/>
</dbReference>
<feature type="domain" description="RRM" evidence="4">
    <location>
        <begin position="97"/>
        <end position="175"/>
    </location>
</feature>